<evidence type="ECO:0000313" key="1">
    <source>
        <dbReference type="EMBL" id="KAF2887018.1"/>
    </source>
</evidence>
<dbReference type="EMBL" id="VTPC01085529">
    <property type="protein sequence ID" value="KAF2887018.1"/>
    <property type="molecule type" value="Genomic_DNA"/>
</dbReference>
<gene>
    <name evidence="1" type="ORF">ILUMI_19155</name>
</gene>
<proteinExistence type="predicted"/>
<organism evidence="1 2">
    <name type="scientific">Ignelater luminosus</name>
    <name type="common">Cucubano</name>
    <name type="synonym">Pyrophorus luminosus</name>
    <dbReference type="NCBI Taxonomy" id="2038154"/>
    <lineage>
        <taxon>Eukaryota</taxon>
        <taxon>Metazoa</taxon>
        <taxon>Ecdysozoa</taxon>
        <taxon>Arthropoda</taxon>
        <taxon>Hexapoda</taxon>
        <taxon>Insecta</taxon>
        <taxon>Pterygota</taxon>
        <taxon>Neoptera</taxon>
        <taxon>Endopterygota</taxon>
        <taxon>Coleoptera</taxon>
        <taxon>Polyphaga</taxon>
        <taxon>Elateriformia</taxon>
        <taxon>Elateroidea</taxon>
        <taxon>Elateridae</taxon>
        <taxon>Agrypninae</taxon>
        <taxon>Pyrophorini</taxon>
        <taxon>Ignelater</taxon>
    </lineage>
</organism>
<dbReference type="AlphaFoldDB" id="A0A8K0CGP8"/>
<dbReference type="Proteomes" id="UP000801492">
    <property type="component" value="Unassembled WGS sequence"/>
</dbReference>
<evidence type="ECO:0008006" key="3">
    <source>
        <dbReference type="Google" id="ProtNLM"/>
    </source>
</evidence>
<protein>
    <recommendedName>
        <fullName evidence="3">Tc1-like transposase DDE domain-containing protein</fullName>
    </recommendedName>
</protein>
<name>A0A8K0CGP8_IGNLU</name>
<sequence>MIHGQPILSIIISTKACDLKNIPNGQALVQASRPRSLISPILLGVGVQLHQDFVSRSLVDEHHTLEFCVSYDEVKKYLQSGIIDGSPNFDVPSRHFCQWTADNVDHNIATTDGHNTFHRMGIITCRSGPLGEKPNILIEIRVFQSLKSSMNKIIFDELLSNPIEHNLVDICGTPASYSRRGVLVGTDKSTTFLPMIDMNPATHNSGQRYIIAHPGDACGFVTNALLSFKSKYHDDVNHIHFMQWLEKKLIPNFPPNSIIVLDNAPSYHSVRIQPPTQNSRKDDIRSWLETNGIPTTADI</sequence>
<accession>A0A8K0CGP8</accession>
<evidence type="ECO:0000313" key="2">
    <source>
        <dbReference type="Proteomes" id="UP000801492"/>
    </source>
</evidence>
<reference evidence="1" key="1">
    <citation type="submission" date="2019-08" db="EMBL/GenBank/DDBJ databases">
        <title>The genome of the North American firefly Photinus pyralis.</title>
        <authorList>
            <consortium name="Photinus pyralis genome working group"/>
            <person name="Fallon T.R."/>
            <person name="Sander Lower S.E."/>
            <person name="Weng J.-K."/>
        </authorList>
    </citation>
    <scope>NUCLEOTIDE SEQUENCE</scope>
    <source>
        <strain evidence="1">TRF0915ILg1</strain>
        <tissue evidence="1">Whole body</tissue>
    </source>
</reference>
<comment type="caution">
    <text evidence="1">The sequence shown here is derived from an EMBL/GenBank/DDBJ whole genome shotgun (WGS) entry which is preliminary data.</text>
</comment>
<dbReference type="OrthoDB" id="10069752at2759"/>
<keyword evidence="2" id="KW-1185">Reference proteome</keyword>